<dbReference type="GO" id="GO:0006888">
    <property type="term" value="P:endoplasmic reticulum to Golgi vesicle-mediated transport"/>
    <property type="evidence" value="ECO:0007669"/>
    <property type="project" value="InterPro"/>
</dbReference>
<keyword evidence="4" id="KW-0653">Protein transport</keyword>
<sequence length="245" mass="28317">MVKLTIIGRIRDGMPMSQGLRYANEDYNNIPYYKQQAEFILKEISRGSLAPNPKMTIRLDHQHSFNCLVACGVCFITLCDSSYPRTLAFHYLEDLRHELEKFQSDQLMDKITRPYSFFKFDSVIINIRKQYVDTRTQANLKKLNANRGQEMSISIETMSAVIENRKQLDYMERVVMAAPQIVSPIWGSRRLELNNDTEYKSKLTIHLVQQIIALKWTPIGISISVVVVLLLWASLIMADYVVLCS</sequence>
<comment type="subcellular location">
    <subcellularLocation>
        <location evidence="1">Endoplasmic reticulum membrane</location>
        <topology evidence="1">Single-pass type IV membrane protein</topology>
    </subcellularLocation>
    <subcellularLocation>
        <location evidence="2">Golgi apparatus membrane</location>
    </subcellularLocation>
</comment>
<feature type="transmembrane region" description="Helical" evidence="7">
    <location>
        <begin position="219"/>
        <end position="243"/>
    </location>
</feature>
<dbReference type="GO" id="GO:0005484">
    <property type="term" value="F:SNAP receptor activity"/>
    <property type="evidence" value="ECO:0007669"/>
    <property type="project" value="InterPro"/>
</dbReference>
<dbReference type="SUPFAM" id="SSF64356">
    <property type="entry name" value="SNARE-like"/>
    <property type="match status" value="1"/>
</dbReference>
<dbReference type="GO" id="GO:0015031">
    <property type="term" value="P:protein transport"/>
    <property type="evidence" value="ECO:0007669"/>
    <property type="project" value="UniProtKB-KW"/>
</dbReference>
<dbReference type="GO" id="GO:0000139">
    <property type="term" value="C:Golgi membrane"/>
    <property type="evidence" value="ECO:0007669"/>
    <property type="project" value="UniProtKB-SubCell"/>
</dbReference>
<dbReference type="InterPro" id="IPR011012">
    <property type="entry name" value="Longin-like_dom_sf"/>
</dbReference>
<dbReference type="OMA" id="INIRKQY"/>
<evidence type="ECO:0000256" key="4">
    <source>
        <dbReference type="ARBA" id="ARBA00022927"/>
    </source>
</evidence>
<dbReference type="Gene3D" id="3.30.450.50">
    <property type="entry name" value="Longin domain"/>
    <property type="match status" value="1"/>
</dbReference>
<keyword evidence="4" id="KW-0813">Transport</keyword>
<protein>
    <recommendedName>
        <fullName evidence="8">Longin domain-containing protein</fullName>
    </recommendedName>
</protein>
<dbReference type="InterPro" id="IPR010908">
    <property type="entry name" value="Longin_dom"/>
</dbReference>
<dbReference type="AlphaFoldDB" id="A0A803M0E7"/>
<dbReference type="PROSITE" id="PS50859">
    <property type="entry name" value="LONGIN"/>
    <property type="match status" value="1"/>
</dbReference>
<keyword evidence="6 7" id="KW-0472">Membrane</keyword>
<dbReference type="GO" id="GO:0006890">
    <property type="term" value="P:retrograde vesicle-mediated transport, Golgi to endoplasmic reticulum"/>
    <property type="evidence" value="ECO:0007669"/>
    <property type="project" value="InterPro"/>
</dbReference>
<dbReference type="Pfam" id="PF13774">
    <property type="entry name" value="Longin"/>
    <property type="match status" value="1"/>
</dbReference>
<reference evidence="9" key="2">
    <citation type="submission" date="2021-03" db="UniProtKB">
        <authorList>
            <consortium name="EnsemblPlants"/>
        </authorList>
    </citation>
    <scope>IDENTIFICATION</scope>
</reference>
<keyword evidence="7" id="KW-1133">Transmembrane helix</keyword>
<evidence type="ECO:0000313" key="10">
    <source>
        <dbReference type="Proteomes" id="UP000596660"/>
    </source>
</evidence>
<proteinExistence type="inferred from homology"/>
<keyword evidence="7" id="KW-0812">Transmembrane</keyword>
<dbReference type="Proteomes" id="UP000596660">
    <property type="component" value="Unplaced"/>
</dbReference>
<keyword evidence="5" id="KW-0175">Coiled coil</keyword>
<accession>A0A803M0E7</accession>
<feature type="domain" description="Longin" evidence="8">
    <location>
        <begin position="6"/>
        <end position="124"/>
    </location>
</feature>
<evidence type="ECO:0000256" key="6">
    <source>
        <dbReference type="ARBA" id="ARBA00023136"/>
    </source>
</evidence>
<evidence type="ECO:0000256" key="7">
    <source>
        <dbReference type="SAM" id="Phobius"/>
    </source>
</evidence>
<evidence type="ECO:0000256" key="5">
    <source>
        <dbReference type="ARBA" id="ARBA00023054"/>
    </source>
</evidence>
<evidence type="ECO:0000256" key="2">
    <source>
        <dbReference type="ARBA" id="ARBA00004394"/>
    </source>
</evidence>
<evidence type="ECO:0000313" key="9">
    <source>
        <dbReference type="EnsemblPlants" id="AUR62021198-RA:cds"/>
    </source>
</evidence>
<evidence type="ECO:0000259" key="8">
    <source>
        <dbReference type="PROSITE" id="PS50859"/>
    </source>
</evidence>
<comment type="similarity">
    <text evidence="3">Belongs to the synaptobrevin family.</text>
</comment>
<organism evidence="9 10">
    <name type="scientific">Chenopodium quinoa</name>
    <name type="common">Quinoa</name>
    <dbReference type="NCBI Taxonomy" id="63459"/>
    <lineage>
        <taxon>Eukaryota</taxon>
        <taxon>Viridiplantae</taxon>
        <taxon>Streptophyta</taxon>
        <taxon>Embryophyta</taxon>
        <taxon>Tracheophyta</taxon>
        <taxon>Spermatophyta</taxon>
        <taxon>Magnoliopsida</taxon>
        <taxon>eudicotyledons</taxon>
        <taxon>Gunneridae</taxon>
        <taxon>Pentapetalae</taxon>
        <taxon>Caryophyllales</taxon>
        <taxon>Chenopodiaceae</taxon>
        <taxon>Chenopodioideae</taxon>
        <taxon>Atripliceae</taxon>
        <taxon>Chenopodium</taxon>
    </lineage>
</organism>
<dbReference type="CDD" id="cd14824">
    <property type="entry name" value="Longin"/>
    <property type="match status" value="1"/>
</dbReference>
<evidence type="ECO:0000256" key="1">
    <source>
        <dbReference type="ARBA" id="ARBA00004163"/>
    </source>
</evidence>
<name>A0A803M0E7_CHEQI</name>
<evidence type="ECO:0000256" key="3">
    <source>
        <dbReference type="ARBA" id="ARBA00008025"/>
    </source>
</evidence>
<reference evidence="9" key="1">
    <citation type="journal article" date="2017" name="Nature">
        <title>The genome of Chenopodium quinoa.</title>
        <authorList>
            <person name="Jarvis D.E."/>
            <person name="Ho Y.S."/>
            <person name="Lightfoot D.J."/>
            <person name="Schmoeckel S.M."/>
            <person name="Li B."/>
            <person name="Borm T.J.A."/>
            <person name="Ohyanagi H."/>
            <person name="Mineta K."/>
            <person name="Michell C.T."/>
            <person name="Saber N."/>
            <person name="Kharbatia N.M."/>
            <person name="Rupper R.R."/>
            <person name="Sharp A.R."/>
            <person name="Dally N."/>
            <person name="Boughton B.A."/>
            <person name="Woo Y.H."/>
            <person name="Gao G."/>
            <person name="Schijlen E.G.W.M."/>
            <person name="Guo X."/>
            <person name="Momin A.A."/>
            <person name="Negrao S."/>
            <person name="Al-Babili S."/>
            <person name="Gehring C."/>
            <person name="Roessner U."/>
            <person name="Jung C."/>
            <person name="Murphy K."/>
            <person name="Arold S.T."/>
            <person name="Gojobori T."/>
            <person name="van der Linden C.G."/>
            <person name="van Loo E.N."/>
            <person name="Jellen E.N."/>
            <person name="Maughan P.J."/>
            <person name="Tester M."/>
        </authorList>
    </citation>
    <scope>NUCLEOTIDE SEQUENCE [LARGE SCALE GENOMIC DNA]</scope>
    <source>
        <strain evidence="9">cv. PI 614886</strain>
    </source>
</reference>
<dbReference type="Gramene" id="AUR62021198-RA">
    <property type="protein sequence ID" value="AUR62021198-RA:cds"/>
    <property type="gene ID" value="AUR62021198"/>
</dbReference>
<dbReference type="PANTHER" id="PTHR45837">
    <property type="entry name" value="VESICLE-TRAFFICKING PROTEIN SEC22B"/>
    <property type="match status" value="1"/>
</dbReference>
<dbReference type="SMART" id="SM01270">
    <property type="entry name" value="Longin"/>
    <property type="match status" value="1"/>
</dbReference>
<keyword evidence="10" id="KW-1185">Reference proteome</keyword>
<dbReference type="InterPro" id="IPR044565">
    <property type="entry name" value="Sec22"/>
</dbReference>
<dbReference type="GO" id="GO:0005789">
    <property type="term" value="C:endoplasmic reticulum membrane"/>
    <property type="evidence" value="ECO:0007669"/>
    <property type="project" value="UniProtKB-SubCell"/>
</dbReference>
<dbReference type="EnsemblPlants" id="AUR62021198-RA">
    <property type="protein sequence ID" value="AUR62021198-RA:cds"/>
    <property type="gene ID" value="AUR62021198"/>
</dbReference>